<name>A0A8T0S939_PANVG</name>
<evidence type="ECO:0000256" key="2">
    <source>
        <dbReference type="SAM" id="MobiDB-lite"/>
    </source>
</evidence>
<dbReference type="InterPro" id="IPR007612">
    <property type="entry name" value="LOR"/>
</dbReference>
<evidence type="ECO:0000313" key="3">
    <source>
        <dbReference type="EMBL" id="KAG2594054.1"/>
    </source>
</evidence>
<proteinExistence type="inferred from homology"/>
<organism evidence="3 4">
    <name type="scientific">Panicum virgatum</name>
    <name type="common">Blackwell switchgrass</name>
    <dbReference type="NCBI Taxonomy" id="38727"/>
    <lineage>
        <taxon>Eukaryota</taxon>
        <taxon>Viridiplantae</taxon>
        <taxon>Streptophyta</taxon>
        <taxon>Embryophyta</taxon>
        <taxon>Tracheophyta</taxon>
        <taxon>Spermatophyta</taxon>
        <taxon>Magnoliopsida</taxon>
        <taxon>Liliopsida</taxon>
        <taxon>Poales</taxon>
        <taxon>Poaceae</taxon>
        <taxon>PACMAD clade</taxon>
        <taxon>Panicoideae</taxon>
        <taxon>Panicodae</taxon>
        <taxon>Paniceae</taxon>
        <taxon>Panicinae</taxon>
        <taxon>Panicum</taxon>
        <taxon>Panicum sect. Hiantes</taxon>
    </lineage>
</organism>
<feature type="compositionally biased region" description="Low complexity" evidence="2">
    <location>
        <begin position="10"/>
        <end position="20"/>
    </location>
</feature>
<protein>
    <recommendedName>
        <fullName evidence="5">Protein LURP-one-related 11</fullName>
    </recommendedName>
</protein>
<gene>
    <name evidence="3" type="ORF">PVAP13_5NG616400</name>
</gene>
<dbReference type="SUPFAM" id="SSF54518">
    <property type="entry name" value="Tubby C-terminal domain-like"/>
    <property type="match status" value="1"/>
</dbReference>
<dbReference type="AlphaFoldDB" id="A0A8T0S939"/>
<dbReference type="Gene3D" id="2.40.160.200">
    <property type="entry name" value="LURP1-related"/>
    <property type="match status" value="1"/>
</dbReference>
<feature type="region of interest" description="Disordered" evidence="2">
    <location>
        <begin position="1"/>
        <end position="22"/>
    </location>
</feature>
<dbReference type="Pfam" id="PF04525">
    <property type="entry name" value="LOR"/>
    <property type="match status" value="1"/>
</dbReference>
<comment type="caution">
    <text evidence="3">The sequence shown here is derived from an EMBL/GenBank/DDBJ whole genome shotgun (WGS) entry which is preliminary data.</text>
</comment>
<dbReference type="Proteomes" id="UP000823388">
    <property type="component" value="Chromosome 5N"/>
</dbReference>
<sequence length="199" mass="21742">MAKVKPLPEAAAAAASSPSSQQGEQKPAVYTVWMKSLVFNGNGCTVYGADGRLAYRIDNYGCRGGREVFFMDRAGNNLLRIQRKSFCMFRRWEACRCFDDGEDQTRPWFRVRRTRKNGAAVAMHGSGRRATYKIGGCSRKSDYKISGADGAIVAAIARKQTASGVVLGEDVLTLTVGPEVDHLLVLGLVVVFGLINRCL</sequence>
<reference evidence="3" key="1">
    <citation type="submission" date="2020-05" db="EMBL/GenBank/DDBJ databases">
        <title>WGS assembly of Panicum virgatum.</title>
        <authorList>
            <person name="Lovell J.T."/>
            <person name="Jenkins J."/>
            <person name="Shu S."/>
            <person name="Juenger T.E."/>
            <person name="Schmutz J."/>
        </authorList>
    </citation>
    <scope>NUCLEOTIDE SEQUENCE</scope>
    <source>
        <strain evidence="3">AP13</strain>
    </source>
</reference>
<dbReference type="EMBL" id="CM029046">
    <property type="protein sequence ID" value="KAG2594054.1"/>
    <property type="molecule type" value="Genomic_DNA"/>
</dbReference>
<evidence type="ECO:0008006" key="5">
    <source>
        <dbReference type="Google" id="ProtNLM"/>
    </source>
</evidence>
<keyword evidence="4" id="KW-1185">Reference proteome</keyword>
<dbReference type="InterPro" id="IPR038595">
    <property type="entry name" value="LOR_sf"/>
</dbReference>
<evidence type="ECO:0000313" key="4">
    <source>
        <dbReference type="Proteomes" id="UP000823388"/>
    </source>
</evidence>
<dbReference type="PANTHER" id="PTHR31087">
    <property type="match status" value="1"/>
</dbReference>
<accession>A0A8T0S939</accession>
<dbReference type="InterPro" id="IPR025659">
    <property type="entry name" value="Tubby-like_C"/>
</dbReference>
<evidence type="ECO:0000256" key="1">
    <source>
        <dbReference type="ARBA" id="ARBA00005437"/>
    </source>
</evidence>
<comment type="similarity">
    <text evidence="1">Belongs to the LOR family.</text>
</comment>
<dbReference type="OrthoDB" id="652749at2759"/>
<dbReference type="PANTHER" id="PTHR31087:SF145">
    <property type="entry name" value="OS01G0931600 PROTEIN"/>
    <property type="match status" value="1"/>
</dbReference>